<dbReference type="SMART" id="SM01086">
    <property type="entry name" value="ClpB_D2-small"/>
    <property type="match status" value="1"/>
</dbReference>
<evidence type="ECO:0000256" key="3">
    <source>
        <dbReference type="ARBA" id="ARBA00022737"/>
    </source>
</evidence>
<dbReference type="GO" id="GO:0005737">
    <property type="term" value="C:cytoplasm"/>
    <property type="evidence" value="ECO:0007669"/>
    <property type="project" value="UniProtKB-SubCell"/>
</dbReference>
<comment type="subcellular location">
    <subcellularLocation>
        <location evidence="11">Cytoplasm</location>
    </subcellularLocation>
</comment>
<dbReference type="InterPro" id="IPR017730">
    <property type="entry name" value="Chaperonin_ClpB"/>
</dbReference>
<evidence type="ECO:0000256" key="10">
    <source>
        <dbReference type="RuleBase" id="RU004432"/>
    </source>
</evidence>
<dbReference type="PRINTS" id="PR00300">
    <property type="entry name" value="CLPPROTEASEA"/>
</dbReference>
<comment type="function">
    <text evidence="11">Part of a stress-induced multi-chaperone system, it is involved in the recovery of the cell from heat-induced damage, in cooperation with DnaK, DnaJ and GrpE.</text>
</comment>
<dbReference type="InterPro" id="IPR028299">
    <property type="entry name" value="ClpA/B_CS2"/>
</dbReference>
<accession>A0A2V0Q4I6</accession>
<dbReference type="FunFam" id="3.40.50.300:FF:000120">
    <property type="entry name" value="ATP-dependent chaperone ClpB"/>
    <property type="match status" value="1"/>
</dbReference>
<dbReference type="PROSITE" id="PS00871">
    <property type="entry name" value="CLPAB_2"/>
    <property type="match status" value="1"/>
</dbReference>
<dbReference type="Gene3D" id="1.10.1780.10">
    <property type="entry name" value="Clp, N-terminal domain"/>
    <property type="match status" value="1"/>
</dbReference>
<keyword evidence="13" id="KW-0645">Protease</keyword>
<keyword evidence="13" id="KW-0378">Hydrolase</keyword>
<dbReference type="FunFam" id="3.40.50.300:FF:000010">
    <property type="entry name" value="Chaperone clpB 1, putative"/>
    <property type="match status" value="1"/>
</dbReference>
<dbReference type="InterPro" id="IPR018368">
    <property type="entry name" value="ClpA/B_CS1"/>
</dbReference>
<evidence type="ECO:0000256" key="4">
    <source>
        <dbReference type="ARBA" id="ARBA00022741"/>
    </source>
</evidence>
<evidence type="ECO:0000256" key="6">
    <source>
        <dbReference type="ARBA" id="ARBA00023054"/>
    </source>
</evidence>
<dbReference type="CDD" id="cd19499">
    <property type="entry name" value="RecA-like_ClpB_Hsp104-like"/>
    <property type="match status" value="1"/>
</dbReference>
<dbReference type="FunFam" id="1.10.8.60:FF:000017">
    <property type="entry name" value="ATP-dependent chaperone ClpB"/>
    <property type="match status" value="1"/>
</dbReference>
<protein>
    <recommendedName>
        <fullName evidence="2 11">Chaperone protein ClpB</fullName>
    </recommendedName>
</protein>
<gene>
    <name evidence="11" type="primary">clpB</name>
    <name evidence="13" type="ORF">KPSA1_00834</name>
</gene>
<evidence type="ECO:0000256" key="8">
    <source>
        <dbReference type="ARBA" id="ARBA00026057"/>
    </source>
</evidence>
<comment type="caution">
    <text evidence="13">The sequence shown here is derived from an EMBL/GenBank/DDBJ whole genome shotgun (WGS) entry which is preliminary data.</text>
</comment>
<evidence type="ECO:0000313" key="14">
    <source>
        <dbReference type="Proteomes" id="UP000247480"/>
    </source>
</evidence>
<dbReference type="AlphaFoldDB" id="A0A2V0Q4I6"/>
<organism evidence="13 14">
    <name type="scientific">Pseudomonas syringae pv. actinidiae</name>
    <dbReference type="NCBI Taxonomy" id="103796"/>
    <lineage>
        <taxon>Bacteria</taxon>
        <taxon>Pseudomonadati</taxon>
        <taxon>Pseudomonadota</taxon>
        <taxon>Gammaproteobacteria</taxon>
        <taxon>Pseudomonadales</taxon>
        <taxon>Pseudomonadaceae</taxon>
        <taxon>Pseudomonas</taxon>
        <taxon>Pseudomonas syringae</taxon>
    </lineage>
</organism>
<dbReference type="PROSITE" id="PS51903">
    <property type="entry name" value="CLP_R"/>
    <property type="match status" value="1"/>
</dbReference>
<keyword evidence="5 10" id="KW-0067">ATP-binding</keyword>
<dbReference type="InterPro" id="IPR036628">
    <property type="entry name" value="Clp_N_dom_sf"/>
</dbReference>
<dbReference type="SUPFAM" id="SSF81923">
    <property type="entry name" value="Double Clp-N motif"/>
    <property type="match status" value="1"/>
</dbReference>
<evidence type="ECO:0000256" key="11">
    <source>
        <dbReference type="RuleBase" id="RU362034"/>
    </source>
</evidence>
<evidence type="ECO:0000256" key="2">
    <source>
        <dbReference type="ARBA" id="ARBA00017574"/>
    </source>
</evidence>
<dbReference type="InterPro" id="IPR050130">
    <property type="entry name" value="ClpA_ClpB"/>
</dbReference>
<dbReference type="SMART" id="SM00382">
    <property type="entry name" value="AAA"/>
    <property type="match status" value="2"/>
</dbReference>
<keyword evidence="11" id="KW-0963">Cytoplasm</keyword>
<dbReference type="Pfam" id="PF10431">
    <property type="entry name" value="ClpB_D2-small"/>
    <property type="match status" value="1"/>
</dbReference>
<evidence type="ECO:0000256" key="7">
    <source>
        <dbReference type="ARBA" id="ARBA00023186"/>
    </source>
</evidence>
<dbReference type="Gene3D" id="3.40.50.300">
    <property type="entry name" value="P-loop containing nucleotide triphosphate hydrolases"/>
    <property type="match status" value="3"/>
</dbReference>
<dbReference type="Pfam" id="PF07724">
    <property type="entry name" value="AAA_2"/>
    <property type="match status" value="1"/>
</dbReference>
<dbReference type="Pfam" id="PF00004">
    <property type="entry name" value="AAA"/>
    <property type="match status" value="1"/>
</dbReference>
<evidence type="ECO:0000313" key="13">
    <source>
        <dbReference type="EMBL" id="GBH07479.1"/>
    </source>
</evidence>
<dbReference type="InterPro" id="IPR019489">
    <property type="entry name" value="Clp_ATPase_C"/>
</dbReference>
<proteinExistence type="inferred from homology"/>
<feature type="domain" description="Clp R" evidence="12">
    <location>
        <begin position="1"/>
        <end position="112"/>
    </location>
</feature>
<dbReference type="Pfam" id="PF17871">
    <property type="entry name" value="AAA_lid_9"/>
    <property type="match status" value="1"/>
</dbReference>
<dbReference type="InterPro" id="IPR004176">
    <property type="entry name" value="Clp_R_N"/>
</dbReference>
<dbReference type="PROSITE" id="PS00870">
    <property type="entry name" value="CLPAB_1"/>
    <property type="match status" value="1"/>
</dbReference>
<name>A0A2V0Q4I6_PSESF</name>
<keyword evidence="3 9" id="KW-0677">Repeat</keyword>
<dbReference type="CDD" id="cd00009">
    <property type="entry name" value="AAA"/>
    <property type="match status" value="1"/>
</dbReference>
<evidence type="ECO:0000256" key="1">
    <source>
        <dbReference type="ARBA" id="ARBA00008675"/>
    </source>
</evidence>
<dbReference type="SUPFAM" id="SSF52540">
    <property type="entry name" value="P-loop containing nucleoside triphosphate hydrolases"/>
    <property type="match status" value="2"/>
</dbReference>
<evidence type="ECO:0000256" key="9">
    <source>
        <dbReference type="PROSITE-ProRule" id="PRU01251"/>
    </source>
</evidence>
<dbReference type="GO" id="GO:0005524">
    <property type="term" value="F:ATP binding"/>
    <property type="evidence" value="ECO:0007669"/>
    <property type="project" value="UniProtKB-UniRule"/>
</dbReference>
<dbReference type="Pfam" id="PF02861">
    <property type="entry name" value="Clp_N"/>
    <property type="match status" value="1"/>
</dbReference>
<evidence type="ECO:0000259" key="12">
    <source>
        <dbReference type="PROSITE" id="PS51903"/>
    </source>
</evidence>
<dbReference type="NCBIfam" id="TIGR03346">
    <property type="entry name" value="chaperone_ClpB"/>
    <property type="match status" value="1"/>
</dbReference>
<sequence>MQALLEQQGGSIKPLLLQVGFDINSLRKELSAELDRLPKIQNPTGDVNMSQDLARLLNQADRLAQQKGDQFISSELVLLAAMDENSKLGKLLLGQGVSKKALENAINNLRGEGAVNDPNIEESRQALDKYTVDLTKRAEEGKLDPVIGRDDEIRRTIQVLQRRTKNNPVLIGEPGVGKTAIAEGLAQRIINGEVPDGLRGKRLLSLDMGALIAGAKYRGEFEERLKSLLNELSKQEGQIILFIDELHTMVGAGKGEGSMDAGNMLKPALARGELHCVGATTLNEYRQYIEKDAALERRFQKVLVDEPSEEDTIAILRGLKERYEVHHKVAITDGAIIAAAKLSHRYITDRQLPDKAIDLIDEAASRIRMEIDSKPEVLDRLERRLIQLKVEAQALKKEKDEAAIKRLEKLQEEIVRLEKEYADLEEIWTSEKAEVTGSAQIQQKIEQSRQELEAARRRGDLNRMAELQYGIIPDLERSLQMVDQHGKPENQLLRSKVTEEEIAEVVSKWTGIPVSKMLEGEREKLLRMETLLHNRVIGQEEAVVAVSNAVRRSRAGLSDPNRPSGSFMFLGPTGVGKTELCKALAEFLFDTEEAMVRIDMSEFMEKHSVARLIGAPPGYVGYEEGGYLTEAVRRKPYSVILLDEVEKAHSDVFNILLQVLEDGRLTDSHGRTVDFRNTVIVMTSNLGSAQIQELVGDREAQRAAVMDAVSTHFHPEFVNRIDEVVIFEPLARDQIAGITDIQLGRLRKRLAERELTMVLSPEALDKLIAVGYDPVYGARPLKRAIQRWIENPLAQLILSGGFEPGSSITGKVVDDEIVFG</sequence>
<comment type="subunit">
    <text evidence="11">Homohexamer; The oligomerization is ATP-dependent.</text>
</comment>
<keyword evidence="7 10" id="KW-0143">Chaperone</keyword>
<dbReference type="GO" id="GO:0008233">
    <property type="term" value="F:peptidase activity"/>
    <property type="evidence" value="ECO:0007669"/>
    <property type="project" value="UniProtKB-KW"/>
</dbReference>
<dbReference type="GO" id="GO:0006508">
    <property type="term" value="P:proteolysis"/>
    <property type="evidence" value="ECO:0007669"/>
    <property type="project" value="UniProtKB-KW"/>
</dbReference>
<evidence type="ECO:0000256" key="5">
    <source>
        <dbReference type="ARBA" id="ARBA00022840"/>
    </source>
</evidence>
<dbReference type="InterPro" id="IPR003593">
    <property type="entry name" value="AAA+_ATPase"/>
</dbReference>
<dbReference type="FunFam" id="3.40.50.300:FF:000025">
    <property type="entry name" value="ATP-dependent Clp protease subunit"/>
    <property type="match status" value="1"/>
</dbReference>
<dbReference type="PANTHER" id="PTHR11638:SF18">
    <property type="entry name" value="HEAT SHOCK PROTEIN 104"/>
    <property type="match status" value="1"/>
</dbReference>
<dbReference type="PANTHER" id="PTHR11638">
    <property type="entry name" value="ATP-DEPENDENT CLP PROTEASE"/>
    <property type="match status" value="1"/>
</dbReference>
<comment type="subunit">
    <text evidence="8">Homohexamer. The oligomerization is ATP-dependent.</text>
</comment>
<dbReference type="Gene3D" id="1.10.8.60">
    <property type="match status" value="1"/>
</dbReference>
<dbReference type="Proteomes" id="UP000247480">
    <property type="component" value="Unassembled WGS sequence"/>
</dbReference>
<reference evidence="13 14" key="1">
    <citation type="submission" date="2018-04" db="EMBL/GenBank/DDBJ databases">
        <title>Draft genome sequence of Pseudomonas syringae pv. actinidiae biovar 1 strains isolated from kiwifruit in Kagawa prefecture.</title>
        <authorList>
            <person name="Tabuchi M."/>
            <person name="Saito M."/>
            <person name="Fujiwara S."/>
            <person name="Sasa N."/>
            <person name="Akimitsu K."/>
            <person name="Gomi K."/>
            <person name="Konishi-Sugita S."/>
            <person name="Hamano K."/>
            <person name="Kataoka I."/>
        </authorList>
    </citation>
    <scope>NUCLEOTIDE SEQUENCE [LARGE SCALE GENOMIC DNA]</scope>
    <source>
        <strain evidence="13 14">MAFF212206</strain>
    </source>
</reference>
<dbReference type="GO" id="GO:0016887">
    <property type="term" value="F:ATP hydrolysis activity"/>
    <property type="evidence" value="ECO:0007669"/>
    <property type="project" value="InterPro"/>
</dbReference>
<dbReference type="InterPro" id="IPR003959">
    <property type="entry name" value="ATPase_AAA_core"/>
</dbReference>
<keyword evidence="6 11" id="KW-0175">Coiled coil</keyword>
<dbReference type="EMBL" id="BGJZ01000031">
    <property type="protein sequence ID" value="GBH07479.1"/>
    <property type="molecule type" value="Genomic_DNA"/>
</dbReference>
<dbReference type="GO" id="GO:0034605">
    <property type="term" value="P:cellular response to heat"/>
    <property type="evidence" value="ECO:0007669"/>
    <property type="project" value="TreeGrafter"/>
</dbReference>
<comment type="similarity">
    <text evidence="1 10">Belongs to the ClpA/ClpB family.</text>
</comment>
<feature type="coiled-coil region" evidence="11">
    <location>
        <begin position="378"/>
        <end position="458"/>
    </location>
</feature>
<keyword evidence="11" id="KW-0346">Stress response</keyword>
<dbReference type="InterPro" id="IPR027417">
    <property type="entry name" value="P-loop_NTPase"/>
</dbReference>
<dbReference type="InterPro" id="IPR001270">
    <property type="entry name" value="ClpA/B"/>
</dbReference>
<keyword evidence="4 10" id="KW-0547">Nucleotide-binding</keyword>
<dbReference type="InterPro" id="IPR041546">
    <property type="entry name" value="ClpA/ClpB_AAA_lid"/>
</dbReference>
<dbReference type="GO" id="GO:0042026">
    <property type="term" value="P:protein refolding"/>
    <property type="evidence" value="ECO:0007669"/>
    <property type="project" value="UniProtKB-UniRule"/>
</dbReference>